<dbReference type="RefSeq" id="WP_057816678.1">
    <property type="nucleotide sequence ID" value="NZ_CP031598.1"/>
</dbReference>
<keyword evidence="3" id="KW-1185">Reference proteome</keyword>
<reference evidence="2 4" key="2">
    <citation type="submission" date="2018-08" db="EMBL/GenBank/DDBJ databases">
        <title>Genetic Globetrotter - A new plasmid hitch-hiking vast phylogenetic and geographic distances.</title>
        <authorList>
            <person name="Vollmers J."/>
            <person name="Petersen J."/>
        </authorList>
    </citation>
    <scope>NUCLEOTIDE SEQUENCE [LARGE SCALE GENOMIC DNA]</scope>
    <source>
        <strain evidence="2 4">DSM 26383</strain>
    </source>
</reference>
<proteinExistence type="predicted"/>
<dbReference type="Proteomes" id="UP000051401">
    <property type="component" value="Unassembled WGS sequence"/>
</dbReference>
<gene>
    <name evidence="2" type="ORF">RIdsm_02511</name>
    <name evidence="1" type="ORF">XM52_13580</name>
</gene>
<dbReference type="EMBL" id="LAXI01000007">
    <property type="protein sequence ID" value="KRS17508.1"/>
    <property type="molecule type" value="Genomic_DNA"/>
</dbReference>
<dbReference type="AlphaFoldDB" id="A0A0T5P939"/>
<reference evidence="1 3" key="1">
    <citation type="submission" date="2015-04" db="EMBL/GenBank/DDBJ databases">
        <title>The draft genome sequence of Roseovarius indicus B108T.</title>
        <authorList>
            <person name="Li G."/>
            <person name="Lai Q."/>
            <person name="Shao Z."/>
            <person name="Yan P."/>
        </authorList>
    </citation>
    <scope>NUCLEOTIDE SEQUENCE [LARGE SCALE GENOMIC DNA]</scope>
    <source>
        <strain evidence="1 3">B108</strain>
    </source>
</reference>
<dbReference type="STRING" id="540747.SAMN04488031_101831"/>
<accession>A0A0T5P939</accession>
<evidence type="ECO:0000313" key="2">
    <source>
        <dbReference type="EMBL" id="QEW26709.1"/>
    </source>
</evidence>
<dbReference type="PATRIC" id="fig|540747.5.peg.5756"/>
<dbReference type="KEGG" id="rid:RIdsm_02511"/>
<name>A0A0T5P939_9RHOB</name>
<evidence type="ECO:0000313" key="4">
    <source>
        <dbReference type="Proteomes" id="UP000325785"/>
    </source>
</evidence>
<protein>
    <submittedName>
        <fullName evidence="1">Uncharacterized protein</fullName>
    </submittedName>
</protein>
<dbReference type="EMBL" id="CP031598">
    <property type="protein sequence ID" value="QEW26709.1"/>
    <property type="molecule type" value="Genomic_DNA"/>
</dbReference>
<organism evidence="1 3">
    <name type="scientific">Roseovarius indicus</name>
    <dbReference type="NCBI Taxonomy" id="540747"/>
    <lineage>
        <taxon>Bacteria</taxon>
        <taxon>Pseudomonadati</taxon>
        <taxon>Pseudomonadota</taxon>
        <taxon>Alphaproteobacteria</taxon>
        <taxon>Rhodobacterales</taxon>
        <taxon>Roseobacteraceae</taxon>
        <taxon>Roseovarius</taxon>
    </lineage>
</organism>
<evidence type="ECO:0000313" key="3">
    <source>
        <dbReference type="Proteomes" id="UP000051401"/>
    </source>
</evidence>
<dbReference type="Proteomes" id="UP000325785">
    <property type="component" value="Chromosome"/>
</dbReference>
<evidence type="ECO:0000313" key="1">
    <source>
        <dbReference type="EMBL" id="KRS17508.1"/>
    </source>
</evidence>
<sequence length="77" mass="8993">MTHQEKQSDTWFGKYYRVTLKIGEDRVVDIKHRSKWGAHAIAERVVDEYGYVPDIHDCEKLSNRLTATRIYPAEKAA</sequence>